<evidence type="ECO:0000313" key="2">
    <source>
        <dbReference type="EMBL" id="GHG63265.1"/>
    </source>
</evidence>
<feature type="region of interest" description="Disordered" evidence="1">
    <location>
        <begin position="1"/>
        <end position="76"/>
    </location>
</feature>
<evidence type="ECO:0000313" key="3">
    <source>
        <dbReference type="Proteomes" id="UP000619355"/>
    </source>
</evidence>
<comment type="caution">
    <text evidence="2">The sequence shown here is derived from an EMBL/GenBank/DDBJ whole genome shotgun (WGS) entry which is preliminary data.</text>
</comment>
<protein>
    <submittedName>
        <fullName evidence="2">Uncharacterized protein</fullName>
    </submittedName>
</protein>
<feature type="compositionally biased region" description="Gly residues" evidence="1">
    <location>
        <begin position="26"/>
        <end position="39"/>
    </location>
</feature>
<dbReference type="Proteomes" id="UP000619355">
    <property type="component" value="Unassembled WGS sequence"/>
</dbReference>
<keyword evidence="3" id="KW-1185">Reference proteome</keyword>
<dbReference type="AlphaFoldDB" id="A0A919KDR8"/>
<gene>
    <name evidence="2" type="ORF">GCM10018980_53680</name>
</gene>
<dbReference type="EMBL" id="BNBF01000018">
    <property type="protein sequence ID" value="GHG63265.1"/>
    <property type="molecule type" value="Genomic_DNA"/>
</dbReference>
<evidence type="ECO:0000256" key="1">
    <source>
        <dbReference type="SAM" id="MobiDB-lite"/>
    </source>
</evidence>
<accession>A0A919KDR8</accession>
<feature type="compositionally biased region" description="Low complexity" evidence="1">
    <location>
        <begin position="57"/>
        <end position="76"/>
    </location>
</feature>
<name>A0A919KDR8_9ACTN</name>
<sequence>MIPGKSPVTPLREGGPAGGQARPRGAGPGGWAPSGGLGPQGLPYSSSLVRTGVERPGSGSSAISARTSRTSPMNRS</sequence>
<reference evidence="3" key="1">
    <citation type="journal article" date="2019" name="Int. J. Syst. Evol. Microbiol.">
        <title>The Global Catalogue of Microorganisms (GCM) 10K type strain sequencing project: providing services to taxonomists for standard genome sequencing and annotation.</title>
        <authorList>
            <consortium name="The Broad Institute Genomics Platform"/>
            <consortium name="The Broad Institute Genome Sequencing Center for Infectious Disease"/>
            <person name="Wu L."/>
            <person name="Ma J."/>
        </authorList>
    </citation>
    <scope>NUCLEOTIDE SEQUENCE [LARGE SCALE GENOMIC DNA]</scope>
    <source>
        <strain evidence="3">JCM 4253</strain>
    </source>
</reference>
<proteinExistence type="predicted"/>
<organism evidence="2 3">
    <name type="scientific">Streptomyces capoamus</name>
    <dbReference type="NCBI Taxonomy" id="68183"/>
    <lineage>
        <taxon>Bacteria</taxon>
        <taxon>Bacillati</taxon>
        <taxon>Actinomycetota</taxon>
        <taxon>Actinomycetes</taxon>
        <taxon>Kitasatosporales</taxon>
        <taxon>Streptomycetaceae</taxon>
        <taxon>Streptomyces</taxon>
    </lineage>
</organism>